<dbReference type="InParanoid" id="K0IG32"/>
<reference evidence="1 2" key="1">
    <citation type="journal article" date="2012" name="Environ. Microbiol.">
        <title>The genome of the ammonia-oxidizing Candidatus Nitrososphaera gargensis: insights into metabolic versatility and environmental adaptations.</title>
        <authorList>
            <person name="Spang A."/>
            <person name="Poehlein A."/>
            <person name="Offre P."/>
            <person name="Zumbragel S."/>
            <person name="Haider S."/>
            <person name="Rychlik N."/>
            <person name="Nowka B."/>
            <person name="Schmeisser C."/>
            <person name="Lebedeva E.V."/>
            <person name="Rattei T."/>
            <person name="Bohm C."/>
            <person name="Schmid M."/>
            <person name="Galushko A."/>
            <person name="Hatzenpichler R."/>
            <person name="Weinmaier T."/>
            <person name="Daniel R."/>
            <person name="Schleper C."/>
            <person name="Spieck E."/>
            <person name="Streit W."/>
            <person name="Wagner M."/>
        </authorList>
    </citation>
    <scope>NUCLEOTIDE SEQUENCE [LARGE SCALE GENOMIC DNA]</scope>
    <source>
        <strain evidence="2">Ga9.2</strain>
    </source>
</reference>
<sequence>MELAEQVFKSILVDELAVFVDDLNVAIEQTTDSTTSSFIFVVPVEKRPETLELVGTCPI</sequence>
<dbReference type="AlphaFoldDB" id="K0IG32"/>
<evidence type="ECO:0000313" key="1">
    <source>
        <dbReference type="EMBL" id="AFU57768.1"/>
    </source>
</evidence>
<dbReference type="KEGG" id="nga:Ngar_c08260"/>
<keyword evidence="2" id="KW-1185">Reference proteome</keyword>
<proteinExistence type="predicted"/>
<evidence type="ECO:0000313" key="2">
    <source>
        <dbReference type="Proteomes" id="UP000008037"/>
    </source>
</evidence>
<dbReference type="HOGENOM" id="CLU_2949420_0_0_2"/>
<dbReference type="EMBL" id="CP002408">
    <property type="protein sequence ID" value="AFU57768.1"/>
    <property type="molecule type" value="Genomic_DNA"/>
</dbReference>
<accession>K0IG32</accession>
<dbReference type="Proteomes" id="UP000008037">
    <property type="component" value="Chromosome"/>
</dbReference>
<gene>
    <name evidence="1" type="ordered locus">Ngar_c08260</name>
</gene>
<organism evidence="1 2">
    <name type="scientific">Nitrososphaera gargensis (strain Ga9.2)</name>
    <dbReference type="NCBI Taxonomy" id="1237085"/>
    <lineage>
        <taxon>Archaea</taxon>
        <taxon>Nitrososphaerota</taxon>
        <taxon>Nitrososphaeria</taxon>
        <taxon>Nitrososphaerales</taxon>
        <taxon>Nitrososphaeraceae</taxon>
        <taxon>Nitrososphaera</taxon>
    </lineage>
</organism>
<protein>
    <submittedName>
        <fullName evidence="1">Uncharacterized protein</fullName>
    </submittedName>
</protein>
<name>K0IG32_NITGG</name>
<dbReference type="BioCyc" id="CNIT1237085:G1324-824-MONOMER"/>